<evidence type="ECO:0000256" key="6">
    <source>
        <dbReference type="PROSITE-ProRule" id="PRU00182"/>
    </source>
</evidence>
<comment type="caution">
    <text evidence="8">The sequence shown here is derived from an EMBL/GenBank/DDBJ whole genome shotgun (WGS) entry which is preliminary data.</text>
</comment>
<name>A0ABR1IPV0_9AGAR</name>
<dbReference type="PROSITE" id="PS00632">
    <property type="entry name" value="RIBOSOMAL_S4"/>
    <property type="match status" value="1"/>
</dbReference>
<evidence type="ECO:0000256" key="5">
    <source>
        <dbReference type="ARBA" id="ARBA00023274"/>
    </source>
</evidence>
<keyword evidence="4" id="KW-0689">Ribosomal protein</keyword>
<dbReference type="InterPro" id="IPR002942">
    <property type="entry name" value="S4_RNA-bd"/>
</dbReference>
<dbReference type="PANTHER" id="PTHR11831">
    <property type="entry name" value="30S 40S RIBOSOMAL PROTEIN"/>
    <property type="match status" value="1"/>
</dbReference>
<keyword evidence="9" id="KW-1185">Reference proteome</keyword>
<accession>A0ABR1IPV0</accession>
<organism evidence="8 9">
    <name type="scientific">Marasmiellus scandens</name>
    <dbReference type="NCBI Taxonomy" id="2682957"/>
    <lineage>
        <taxon>Eukaryota</taxon>
        <taxon>Fungi</taxon>
        <taxon>Dikarya</taxon>
        <taxon>Basidiomycota</taxon>
        <taxon>Agaricomycotina</taxon>
        <taxon>Agaricomycetes</taxon>
        <taxon>Agaricomycetidae</taxon>
        <taxon>Agaricales</taxon>
        <taxon>Marasmiineae</taxon>
        <taxon>Omphalotaceae</taxon>
        <taxon>Marasmiellus</taxon>
    </lineage>
</organism>
<dbReference type="EMBL" id="JBANRG010000081">
    <property type="protein sequence ID" value="KAK7438032.1"/>
    <property type="molecule type" value="Genomic_DNA"/>
</dbReference>
<dbReference type="Proteomes" id="UP001498398">
    <property type="component" value="Unassembled WGS sequence"/>
</dbReference>
<dbReference type="PROSITE" id="PS50889">
    <property type="entry name" value="S4"/>
    <property type="match status" value="1"/>
</dbReference>
<dbReference type="Gene3D" id="3.10.290.10">
    <property type="entry name" value="RNA-binding S4 domain"/>
    <property type="match status" value="1"/>
</dbReference>
<keyword evidence="3 6" id="KW-0694">RNA-binding</keyword>
<evidence type="ECO:0000259" key="7">
    <source>
        <dbReference type="SMART" id="SM00363"/>
    </source>
</evidence>
<dbReference type="PANTHER" id="PTHR11831:SF4">
    <property type="entry name" value="SMALL RIBOSOMAL SUBUNIT PROTEIN US4M"/>
    <property type="match status" value="1"/>
</dbReference>
<dbReference type="CDD" id="cd00165">
    <property type="entry name" value="S4"/>
    <property type="match status" value="1"/>
</dbReference>
<evidence type="ECO:0000256" key="2">
    <source>
        <dbReference type="ARBA" id="ARBA00022730"/>
    </source>
</evidence>
<reference evidence="8 9" key="1">
    <citation type="submission" date="2024-01" db="EMBL/GenBank/DDBJ databases">
        <title>A draft genome for the cacao thread blight pathogen Marasmiellus scandens.</title>
        <authorList>
            <person name="Baruah I.K."/>
            <person name="Leung J."/>
            <person name="Bukari Y."/>
            <person name="Amoako-Attah I."/>
            <person name="Meinhardt L.W."/>
            <person name="Bailey B.A."/>
            <person name="Cohen S.P."/>
        </authorList>
    </citation>
    <scope>NUCLEOTIDE SEQUENCE [LARGE SCALE GENOMIC DNA]</scope>
    <source>
        <strain evidence="8 9">GH-19</strain>
    </source>
</reference>
<evidence type="ECO:0000313" key="9">
    <source>
        <dbReference type="Proteomes" id="UP001498398"/>
    </source>
</evidence>
<dbReference type="InterPro" id="IPR018079">
    <property type="entry name" value="Ribosomal_uS4_CS"/>
</dbReference>
<dbReference type="Pfam" id="PF01479">
    <property type="entry name" value="S4"/>
    <property type="match status" value="1"/>
</dbReference>
<proteinExistence type="inferred from homology"/>
<comment type="similarity">
    <text evidence="1">Belongs to the universal ribosomal protein uS4 family.</text>
</comment>
<feature type="domain" description="RNA-binding S4" evidence="7">
    <location>
        <begin position="132"/>
        <end position="194"/>
    </location>
</feature>
<evidence type="ECO:0000256" key="3">
    <source>
        <dbReference type="ARBA" id="ARBA00022884"/>
    </source>
</evidence>
<evidence type="ECO:0000313" key="8">
    <source>
        <dbReference type="EMBL" id="KAK7438032.1"/>
    </source>
</evidence>
<dbReference type="InterPro" id="IPR036986">
    <property type="entry name" value="S4_RNA-bd_sf"/>
</dbReference>
<dbReference type="SMART" id="SM00363">
    <property type="entry name" value="S4"/>
    <property type="match status" value="1"/>
</dbReference>
<sequence>MRDVGVYNIARAMPRMSWAPQNLYNLWQRTASPRSNEITFNSSDMTLFQQRWRSKAMVRAYHGDYIPEKIFKRWYLPDNLPDVRPKKVVIGDDKAKLEEFAKRKQKEEEYESDEKKRGMAPVGSLMLAEVERRIDTVVFRACLAHSIYEARRLVVHGDVLLNGRKHQDPNTRLAPGDMVSVNPDAVRFLKPPTKECSDDVNAQHPNKSELTPFHLPYYAAPWLFVPAYIEPNYATCSAVYVRHPTARPGYSEIPTPYDADGEVIRFAWEWYVKRRPRIRSKTRLERMPLDRAFNPEEMELEKQRARERKAAARRAANVSGMILN</sequence>
<gene>
    <name evidence="8" type="ORF">VKT23_018200</name>
</gene>
<protein>
    <recommendedName>
        <fullName evidence="7">RNA-binding S4 domain-containing protein</fullName>
    </recommendedName>
</protein>
<dbReference type="InterPro" id="IPR022801">
    <property type="entry name" value="Ribosomal_uS4"/>
</dbReference>
<keyword evidence="2 6" id="KW-0699">rRNA-binding</keyword>
<evidence type="ECO:0000256" key="1">
    <source>
        <dbReference type="ARBA" id="ARBA00007465"/>
    </source>
</evidence>
<keyword evidence="5" id="KW-0687">Ribonucleoprotein</keyword>
<evidence type="ECO:0000256" key="4">
    <source>
        <dbReference type="ARBA" id="ARBA00022980"/>
    </source>
</evidence>
<dbReference type="SUPFAM" id="SSF55174">
    <property type="entry name" value="Alpha-L RNA-binding motif"/>
    <property type="match status" value="1"/>
</dbReference>